<dbReference type="EC" id="1.15.1.1" evidence="4"/>
<dbReference type="Proteomes" id="UP000267821">
    <property type="component" value="Unassembled WGS sequence"/>
</dbReference>
<evidence type="ECO:0000256" key="7">
    <source>
        <dbReference type="ARBA" id="ARBA00049204"/>
    </source>
</evidence>
<comment type="catalytic activity">
    <reaction evidence="7">
        <text>2 superoxide + 2 H(+) = H2O2 + O2</text>
        <dbReference type="Rhea" id="RHEA:20696"/>
        <dbReference type="ChEBI" id="CHEBI:15378"/>
        <dbReference type="ChEBI" id="CHEBI:15379"/>
        <dbReference type="ChEBI" id="CHEBI:16240"/>
        <dbReference type="ChEBI" id="CHEBI:18421"/>
        <dbReference type="EC" id="1.15.1.1"/>
    </reaction>
</comment>
<dbReference type="SUPFAM" id="SSF49329">
    <property type="entry name" value="Cu,Zn superoxide dismutase-like"/>
    <property type="match status" value="1"/>
</dbReference>
<evidence type="ECO:0000256" key="3">
    <source>
        <dbReference type="ARBA" id="ARBA00010457"/>
    </source>
</evidence>
<dbReference type="Gene3D" id="2.60.40.200">
    <property type="entry name" value="Superoxide dismutase, copper/zinc binding domain"/>
    <property type="match status" value="1"/>
</dbReference>
<comment type="similarity">
    <text evidence="3">Belongs to the Cu-Zn superoxide dismutase family.</text>
</comment>
<evidence type="ECO:0000256" key="4">
    <source>
        <dbReference type="ARBA" id="ARBA00012682"/>
    </source>
</evidence>
<accession>A0A3N4LNT1</accession>
<feature type="signal peptide" evidence="8">
    <location>
        <begin position="1"/>
        <end position="27"/>
    </location>
</feature>
<sequence length="226" mass="23984">MQIITKSAVAIVLFAATVFAADAPVEGDPTKITGAYGDAKAYSEQPVGKEYWADFTGTKLSGGVIFSPASGNRGVKVEVKLSGLPSEGGPFTYHIHDQPVPADGNCTRTLAHLDPFIRGQKVPCDPSRPQSCEVGDLAGKHGKIPTDTNGTYTKTYDDLYFTLTQGEGSFIGNRSVVVHTNDTKRYACANIKDFRSSNSDSSGNRFGKGIWGCGLGVAVGLKFLLV</sequence>
<dbReference type="InterPro" id="IPR036423">
    <property type="entry name" value="SOD-like_Cu/Zn_dom_sf"/>
</dbReference>
<dbReference type="PANTHER" id="PTHR20910:SF1">
    <property type="entry name" value="SUPEROXIDE DISMUTASE COPPER_ZINC BINDING DOMAIN-CONTAINING PROTEIN"/>
    <property type="match status" value="1"/>
</dbReference>
<proteinExistence type="inferred from homology"/>
<evidence type="ECO:0000259" key="9">
    <source>
        <dbReference type="Pfam" id="PF00080"/>
    </source>
</evidence>
<evidence type="ECO:0000256" key="5">
    <source>
        <dbReference type="ARBA" id="ARBA00022525"/>
    </source>
</evidence>
<dbReference type="FunFam" id="2.60.40.200:FF:000007">
    <property type="entry name" value="Cell surface Cu-only superoxide dismutase 5"/>
    <property type="match status" value="1"/>
</dbReference>
<reference evidence="10 11" key="1">
    <citation type="journal article" date="2018" name="Nat. Ecol. Evol.">
        <title>Pezizomycetes genomes reveal the molecular basis of ectomycorrhizal truffle lifestyle.</title>
        <authorList>
            <person name="Murat C."/>
            <person name="Payen T."/>
            <person name="Noel B."/>
            <person name="Kuo A."/>
            <person name="Morin E."/>
            <person name="Chen J."/>
            <person name="Kohler A."/>
            <person name="Krizsan K."/>
            <person name="Balestrini R."/>
            <person name="Da Silva C."/>
            <person name="Montanini B."/>
            <person name="Hainaut M."/>
            <person name="Levati E."/>
            <person name="Barry K.W."/>
            <person name="Belfiori B."/>
            <person name="Cichocki N."/>
            <person name="Clum A."/>
            <person name="Dockter R.B."/>
            <person name="Fauchery L."/>
            <person name="Guy J."/>
            <person name="Iotti M."/>
            <person name="Le Tacon F."/>
            <person name="Lindquist E.A."/>
            <person name="Lipzen A."/>
            <person name="Malagnac F."/>
            <person name="Mello A."/>
            <person name="Molinier V."/>
            <person name="Miyauchi S."/>
            <person name="Poulain J."/>
            <person name="Riccioni C."/>
            <person name="Rubini A."/>
            <person name="Sitrit Y."/>
            <person name="Splivallo R."/>
            <person name="Traeger S."/>
            <person name="Wang M."/>
            <person name="Zifcakova L."/>
            <person name="Wipf D."/>
            <person name="Zambonelli A."/>
            <person name="Paolocci F."/>
            <person name="Nowrousian M."/>
            <person name="Ottonello S."/>
            <person name="Baldrian P."/>
            <person name="Spatafora J.W."/>
            <person name="Henrissat B."/>
            <person name="Nagy L.G."/>
            <person name="Aury J.M."/>
            <person name="Wincker P."/>
            <person name="Grigoriev I.V."/>
            <person name="Bonfante P."/>
            <person name="Martin F.M."/>
        </authorList>
    </citation>
    <scope>NUCLEOTIDE SEQUENCE [LARGE SCALE GENOMIC DNA]</scope>
    <source>
        <strain evidence="10 11">ATCC MYA-4762</strain>
    </source>
</reference>
<feature type="domain" description="Superoxide dismutase copper/zinc binding" evidence="9">
    <location>
        <begin position="61"/>
        <end position="209"/>
    </location>
</feature>
<comment type="subcellular location">
    <subcellularLocation>
        <location evidence="1">Cell envelope</location>
    </subcellularLocation>
    <subcellularLocation>
        <location evidence="2">Secreted</location>
    </subcellularLocation>
</comment>
<dbReference type="STRING" id="1051890.A0A3N4LNT1"/>
<dbReference type="EMBL" id="ML121541">
    <property type="protein sequence ID" value="RPB24456.1"/>
    <property type="molecule type" value="Genomic_DNA"/>
</dbReference>
<organism evidence="10 11">
    <name type="scientific">Terfezia boudieri ATCC MYA-4762</name>
    <dbReference type="NCBI Taxonomy" id="1051890"/>
    <lineage>
        <taxon>Eukaryota</taxon>
        <taxon>Fungi</taxon>
        <taxon>Dikarya</taxon>
        <taxon>Ascomycota</taxon>
        <taxon>Pezizomycotina</taxon>
        <taxon>Pezizomycetes</taxon>
        <taxon>Pezizales</taxon>
        <taxon>Pezizaceae</taxon>
        <taxon>Terfezia</taxon>
    </lineage>
</organism>
<dbReference type="OrthoDB" id="159229at2759"/>
<evidence type="ECO:0000256" key="6">
    <source>
        <dbReference type="ARBA" id="ARBA00022862"/>
    </source>
</evidence>
<dbReference type="InParanoid" id="A0A3N4LNT1"/>
<keyword evidence="6" id="KW-0049">Antioxidant</keyword>
<gene>
    <name evidence="10" type="ORF">L211DRAFT_165894</name>
</gene>
<evidence type="ECO:0000256" key="8">
    <source>
        <dbReference type="SAM" id="SignalP"/>
    </source>
</evidence>
<dbReference type="GO" id="GO:0046872">
    <property type="term" value="F:metal ion binding"/>
    <property type="evidence" value="ECO:0007669"/>
    <property type="project" value="InterPro"/>
</dbReference>
<evidence type="ECO:0000313" key="11">
    <source>
        <dbReference type="Proteomes" id="UP000267821"/>
    </source>
</evidence>
<dbReference type="PANTHER" id="PTHR20910">
    <property type="entry name" value="AGAP001623-PA"/>
    <property type="match status" value="1"/>
</dbReference>
<dbReference type="GO" id="GO:0005576">
    <property type="term" value="C:extracellular region"/>
    <property type="evidence" value="ECO:0007669"/>
    <property type="project" value="UniProtKB-SubCell"/>
</dbReference>
<feature type="chain" id="PRO_5017956526" description="superoxide dismutase" evidence="8">
    <location>
        <begin position="28"/>
        <end position="226"/>
    </location>
</feature>
<keyword evidence="11" id="KW-1185">Reference proteome</keyword>
<keyword evidence="5" id="KW-0964">Secreted</keyword>
<keyword evidence="8" id="KW-0732">Signal</keyword>
<dbReference type="AlphaFoldDB" id="A0A3N4LNT1"/>
<dbReference type="InterPro" id="IPR053257">
    <property type="entry name" value="Cu-only_SOD"/>
</dbReference>
<protein>
    <recommendedName>
        <fullName evidence="4">superoxide dismutase</fullName>
        <ecNumber evidence="4">1.15.1.1</ecNumber>
    </recommendedName>
</protein>
<evidence type="ECO:0000256" key="2">
    <source>
        <dbReference type="ARBA" id="ARBA00004613"/>
    </source>
</evidence>
<dbReference type="GO" id="GO:0004784">
    <property type="term" value="F:superoxide dismutase activity"/>
    <property type="evidence" value="ECO:0007669"/>
    <property type="project" value="UniProtKB-EC"/>
</dbReference>
<dbReference type="Pfam" id="PF00080">
    <property type="entry name" value="Sod_Cu"/>
    <property type="match status" value="1"/>
</dbReference>
<name>A0A3N4LNT1_9PEZI</name>
<evidence type="ECO:0000313" key="10">
    <source>
        <dbReference type="EMBL" id="RPB24456.1"/>
    </source>
</evidence>
<evidence type="ECO:0000256" key="1">
    <source>
        <dbReference type="ARBA" id="ARBA00004196"/>
    </source>
</evidence>
<dbReference type="InterPro" id="IPR001424">
    <property type="entry name" value="SOD_Cu_Zn_dom"/>
</dbReference>